<reference evidence="9" key="1">
    <citation type="submission" date="2022-01" db="EMBL/GenBank/DDBJ databases">
        <authorList>
            <person name="Braso-Vives M."/>
        </authorList>
    </citation>
    <scope>NUCLEOTIDE SEQUENCE</scope>
</reference>
<protein>
    <recommendedName>
        <fullName evidence="7">Fucosyltransferase</fullName>
        <ecNumber evidence="7">2.4.1.-</ecNumber>
    </recommendedName>
</protein>
<dbReference type="UniPathway" id="UPA00378"/>
<sequence>MTKKWPTAKAVPCRSMPQCEFVKIREKIPKKKRRKIKTEDADAIVFQVLANYLKYLDQNDDEYYRYFAWKTNPPKNLPDYESRFCELCKKLVQASPTERKVYTDIDRWWRGENYEFCQPMMWVGAAHSKKEYAARFP</sequence>
<keyword evidence="5 7" id="KW-0808">Transferase</keyword>
<proteinExistence type="inferred from homology"/>
<dbReference type="Pfam" id="PF00852">
    <property type="entry name" value="Glyco_transf_10"/>
    <property type="match status" value="1"/>
</dbReference>
<dbReference type="OrthoDB" id="427096at2759"/>
<accession>A0A8J9YM25</accession>
<feature type="domain" description="Fucosyltransferase C-terminal" evidence="8">
    <location>
        <begin position="47"/>
        <end position="108"/>
    </location>
</feature>
<name>A0A8J9YM25_BRALA</name>
<comment type="similarity">
    <text evidence="3 7">Belongs to the glycosyltransferase 10 family.</text>
</comment>
<evidence type="ECO:0000256" key="6">
    <source>
        <dbReference type="ARBA" id="ARBA00023034"/>
    </source>
</evidence>
<keyword evidence="10" id="KW-1185">Reference proteome</keyword>
<dbReference type="PANTHER" id="PTHR48438">
    <property type="entry name" value="ALPHA-(1,3)-FUCOSYLTRANSFERASE C-RELATED"/>
    <property type="match status" value="1"/>
</dbReference>
<dbReference type="InterPro" id="IPR055270">
    <property type="entry name" value="Glyco_tran_10_C"/>
</dbReference>
<evidence type="ECO:0000256" key="7">
    <source>
        <dbReference type="RuleBase" id="RU003832"/>
    </source>
</evidence>
<gene>
    <name evidence="9" type="primary">Hypp817</name>
    <name evidence="9" type="ORF">BLAG_LOCUS2389</name>
</gene>
<dbReference type="GO" id="GO:0032580">
    <property type="term" value="C:Golgi cisterna membrane"/>
    <property type="evidence" value="ECO:0007669"/>
    <property type="project" value="UniProtKB-SubCell"/>
</dbReference>
<dbReference type="EC" id="2.4.1.-" evidence="7"/>
<keyword evidence="4 7" id="KW-0328">Glycosyltransferase</keyword>
<evidence type="ECO:0000256" key="4">
    <source>
        <dbReference type="ARBA" id="ARBA00022676"/>
    </source>
</evidence>
<dbReference type="PANTHER" id="PTHR48438:SF1">
    <property type="entry name" value="ALPHA-(1,3)-FUCOSYLTRANSFERASE C-RELATED"/>
    <property type="match status" value="1"/>
</dbReference>
<dbReference type="SUPFAM" id="SSF53756">
    <property type="entry name" value="UDP-Glycosyltransferase/glycogen phosphorylase"/>
    <property type="match status" value="1"/>
</dbReference>
<dbReference type="Proteomes" id="UP000838412">
    <property type="component" value="Chromosome 1"/>
</dbReference>
<evidence type="ECO:0000313" key="9">
    <source>
        <dbReference type="EMBL" id="CAH1233732.1"/>
    </source>
</evidence>
<evidence type="ECO:0000256" key="1">
    <source>
        <dbReference type="ARBA" id="ARBA00004323"/>
    </source>
</evidence>
<keyword evidence="6 7" id="KW-0333">Golgi apparatus</keyword>
<dbReference type="InterPro" id="IPR001503">
    <property type="entry name" value="Glyco_trans_10"/>
</dbReference>
<dbReference type="Gene3D" id="3.40.50.11660">
    <property type="entry name" value="Glycosyl transferase family 10, C-terminal domain"/>
    <property type="match status" value="1"/>
</dbReference>
<evidence type="ECO:0000259" key="8">
    <source>
        <dbReference type="Pfam" id="PF00852"/>
    </source>
</evidence>
<dbReference type="InterPro" id="IPR038577">
    <property type="entry name" value="GT10-like_C_sf"/>
</dbReference>
<dbReference type="EMBL" id="OV696686">
    <property type="protein sequence ID" value="CAH1233732.1"/>
    <property type="molecule type" value="Genomic_DNA"/>
</dbReference>
<comment type="pathway">
    <text evidence="2">Protein modification; protein glycosylation.</text>
</comment>
<dbReference type="GO" id="GO:0008417">
    <property type="term" value="F:fucosyltransferase activity"/>
    <property type="evidence" value="ECO:0007669"/>
    <property type="project" value="InterPro"/>
</dbReference>
<keyword evidence="7" id="KW-0812">Transmembrane</keyword>
<evidence type="ECO:0000256" key="5">
    <source>
        <dbReference type="ARBA" id="ARBA00022679"/>
    </source>
</evidence>
<evidence type="ECO:0000313" key="10">
    <source>
        <dbReference type="Proteomes" id="UP000838412"/>
    </source>
</evidence>
<evidence type="ECO:0000256" key="3">
    <source>
        <dbReference type="ARBA" id="ARBA00008919"/>
    </source>
</evidence>
<keyword evidence="7" id="KW-0472">Membrane</keyword>
<evidence type="ECO:0000256" key="2">
    <source>
        <dbReference type="ARBA" id="ARBA00004922"/>
    </source>
</evidence>
<comment type="subcellular location">
    <subcellularLocation>
        <location evidence="1">Golgi apparatus membrane</location>
        <topology evidence="1">Single-pass type II membrane protein</topology>
    </subcellularLocation>
    <subcellularLocation>
        <location evidence="7">Golgi apparatus</location>
        <location evidence="7">Golgi stack membrane</location>
        <topology evidence="7">Single-pass type II membrane protein</topology>
    </subcellularLocation>
</comment>
<dbReference type="GO" id="GO:0000139">
    <property type="term" value="C:Golgi membrane"/>
    <property type="evidence" value="ECO:0007669"/>
    <property type="project" value="UniProtKB-SubCell"/>
</dbReference>
<dbReference type="AlphaFoldDB" id="A0A8J9YM25"/>
<organism evidence="9 10">
    <name type="scientific">Branchiostoma lanceolatum</name>
    <name type="common">Common lancelet</name>
    <name type="synonym">Amphioxus lanceolatum</name>
    <dbReference type="NCBI Taxonomy" id="7740"/>
    <lineage>
        <taxon>Eukaryota</taxon>
        <taxon>Metazoa</taxon>
        <taxon>Chordata</taxon>
        <taxon>Cephalochordata</taxon>
        <taxon>Leptocardii</taxon>
        <taxon>Amphioxiformes</taxon>
        <taxon>Branchiostomatidae</taxon>
        <taxon>Branchiostoma</taxon>
    </lineage>
</organism>